<gene>
    <name evidence="5" type="ORF">CWM47_02670</name>
</gene>
<dbReference type="PROSITE" id="PS51118">
    <property type="entry name" value="HTH_HXLR"/>
    <property type="match status" value="1"/>
</dbReference>
<keyword evidence="3" id="KW-0804">Transcription</keyword>
<keyword evidence="1" id="KW-0805">Transcription regulation</keyword>
<dbReference type="PANTHER" id="PTHR33204:SF29">
    <property type="entry name" value="TRANSCRIPTIONAL REGULATOR"/>
    <property type="match status" value="1"/>
</dbReference>
<dbReference type="Proteomes" id="UP000232883">
    <property type="component" value="Chromosome"/>
</dbReference>
<dbReference type="PANTHER" id="PTHR33204">
    <property type="entry name" value="TRANSCRIPTIONAL REGULATOR, MARR FAMILY"/>
    <property type="match status" value="1"/>
</dbReference>
<accession>A0A2K8YT59</accession>
<evidence type="ECO:0000259" key="4">
    <source>
        <dbReference type="PROSITE" id="PS51118"/>
    </source>
</evidence>
<protein>
    <submittedName>
        <fullName evidence="5">Transcriptional regulator</fullName>
    </submittedName>
</protein>
<dbReference type="AlphaFoldDB" id="A0A2K8YT59"/>
<proteinExistence type="predicted"/>
<organism evidence="5 6">
    <name type="scientific">Spirosoma pollinicola</name>
    <dbReference type="NCBI Taxonomy" id="2057025"/>
    <lineage>
        <taxon>Bacteria</taxon>
        <taxon>Pseudomonadati</taxon>
        <taxon>Bacteroidota</taxon>
        <taxon>Cytophagia</taxon>
        <taxon>Cytophagales</taxon>
        <taxon>Cytophagaceae</taxon>
        <taxon>Spirosoma</taxon>
    </lineage>
</organism>
<dbReference type="Gene3D" id="1.10.10.10">
    <property type="entry name" value="Winged helix-like DNA-binding domain superfamily/Winged helix DNA-binding domain"/>
    <property type="match status" value="1"/>
</dbReference>
<feature type="domain" description="HTH hxlR-type" evidence="4">
    <location>
        <begin position="8"/>
        <end position="113"/>
    </location>
</feature>
<dbReference type="InterPro" id="IPR036388">
    <property type="entry name" value="WH-like_DNA-bd_sf"/>
</dbReference>
<sequence>MAVKRGHCNCLETVKPVRDTLEVINGKWKLPIIISVSVGNERFTDIQESIPGITPKVLAKELKELEAHQLIKRNVVGDYPVKILYTAEAYADTLTPLIYALKDWGLNHRNKLFTPNKE</sequence>
<dbReference type="GO" id="GO:0003677">
    <property type="term" value="F:DNA binding"/>
    <property type="evidence" value="ECO:0007669"/>
    <property type="project" value="UniProtKB-KW"/>
</dbReference>
<evidence type="ECO:0000256" key="1">
    <source>
        <dbReference type="ARBA" id="ARBA00023015"/>
    </source>
</evidence>
<dbReference type="InterPro" id="IPR036390">
    <property type="entry name" value="WH_DNA-bd_sf"/>
</dbReference>
<evidence type="ECO:0000313" key="5">
    <source>
        <dbReference type="EMBL" id="AUD00815.1"/>
    </source>
</evidence>
<dbReference type="Pfam" id="PF01638">
    <property type="entry name" value="HxlR"/>
    <property type="match status" value="1"/>
</dbReference>
<keyword evidence="6" id="KW-1185">Reference proteome</keyword>
<keyword evidence="2" id="KW-0238">DNA-binding</keyword>
<reference evidence="5 6" key="1">
    <citation type="submission" date="2017-11" db="EMBL/GenBank/DDBJ databases">
        <title>Taxonomic description and genome sequences of Spirosoma HA7 sp. nov., isolated from pollen microhabitat of Corylus avellana.</title>
        <authorList>
            <person name="Ambika Manirajan B."/>
            <person name="Suarez C."/>
            <person name="Ratering S."/>
            <person name="Geissler-Plaum R."/>
            <person name="Cardinale M."/>
            <person name="Sylvia S."/>
        </authorList>
    </citation>
    <scope>NUCLEOTIDE SEQUENCE [LARGE SCALE GENOMIC DNA]</scope>
    <source>
        <strain evidence="5 6">HA7</strain>
    </source>
</reference>
<dbReference type="OrthoDB" id="769662at2"/>
<evidence type="ECO:0000313" key="6">
    <source>
        <dbReference type="Proteomes" id="UP000232883"/>
    </source>
</evidence>
<dbReference type="InterPro" id="IPR002577">
    <property type="entry name" value="HTH_HxlR"/>
</dbReference>
<dbReference type="SUPFAM" id="SSF46785">
    <property type="entry name" value="Winged helix' DNA-binding domain"/>
    <property type="match status" value="1"/>
</dbReference>
<evidence type="ECO:0000256" key="2">
    <source>
        <dbReference type="ARBA" id="ARBA00023125"/>
    </source>
</evidence>
<evidence type="ECO:0000256" key="3">
    <source>
        <dbReference type="ARBA" id="ARBA00023163"/>
    </source>
</evidence>
<name>A0A2K8YT59_9BACT</name>
<dbReference type="KEGG" id="spir:CWM47_02670"/>
<dbReference type="EMBL" id="CP025096">
    <property type="protein sequence ID" value="AUD00815.1"/>
    <property type="molecule type" value="Genomic_DNA"/>
</dbReference>